<dbReference type="Pfam" id="PF01557">
    <property type="entry name" value="FAA_hydrolase"/>
    <property type="match status" value="1"/>
</dbReference>
<feature type="domain" description="Fumarylacetoacetase-like C-terminal" evidence="3">
    <location>
        <begin position="87"/>
        <end position="300"/>
    </location>
</feature>
<dbReference type="RefSeq" id="WP_092480630.1">
    <property type="nucleotide sequence ID" value="NZ_FOXW01000005.1"/>
</dbReference>
<evidence type="ECO:0000313" key="5">
    <source>
        <dbReference type="Proteomes" id="UP000199136"/>
    </source>
</evidence>
<reference evidence="4 5" key="1">
    <citation type="submission" date="2016-10" db="EMBL/GenBank/DDBJ databases">
        <authorList>
            <person name="de Groot N.N."/>
        </authorList>
    </citation>
    <scope>NUCLEOTIDE SEQUENCE [LARGE SCALE GENOMIC DNA]</scope>
    <source>
        <strain evidence="4 5">DSM 20581</strain>
    </source>
</reference>
<evidence type="ECO:0000259" key="3">
    <source>
        <dbReference type="Pfam" id="PF01557"/>
    </source>
</evidence>
<dbReference type="STRING" id="82801.SAMN04488506_1603"/>
<dbReference type="InterPro" id="IPR011234">
    <property type="entry name" value="Fumarylacetoacetase-like_C"/>
</dbReference>
<dbReference type="SUPFAM" id="SSF56529">
    <property type="entry name" value="FAH"/>
    <property type="match status" value="1"/>
</dbReference>
<name>A0A1I5XSR7_9LACT</name>
<keyword evidence="5" id="KW-1185">Reference proteome</keyword>
<dbReference type="GO" id="GO:0003824">
    <property type="term" value="F:catalytic activity"/>
    <property type="evidence" value="ECO:0007669"/>
    <property type="project" value="InterPro"/>
</dbReference>
<dbReference type="Proteomes" id="UP000199136">
    <property type="component" value="Unassembled WGS sequence"/>
</dbReference>
<evidence type="ECO:0000256" key="2">
    <source>
        <dbReference type="ARBA" id="ARBA00022723"/>
    </source>
</evidence>
<dbReference type="OrthoDB" id="9805307at2"/>
<sequence>MRIVHFKKQNISRIGIKTEEGILDVKSASKELGFPAAGSMKELFSNLPTALNQLNDLLEAEQKESMTDFYINEESIYFLPINTDPDKIITIDYNYLMHASEQNGDIPTALSYGGKFKNSLAAHNQTIPLPTFAEKYDYGAELVIVIGKKAKNISKESAFDYILGYTVGNDLSSRDIQEAAQNKLAGKTLDYFAPVGPYLVTKDEVDPDHLDIQLSLNGNIRQRNNTKNMLFCTAEIVSMLSQYMTLSPGDLIFTGTPEGVTSGFGMMSSFKEQVPGSNWISSGDTIEVSIESIGTLRNTFF</sequence>
<dbReference type="PANTHER" id="PTHR42796">
    <property type="entry name" value="FUMARYLACETOACETATE HYDROLASE DOMAIN-CONTAINING PROTEIN 2A-RELATED"/>
    <property type="match status" value="1"/>
</dbReference>
<dbReference type="PANTHER" id="PTHR42796:SF4">
    <property type="entry name" value="FUMARYLACETOACETATE HYDROLASE DOMAIN-CONTAINING PROTEIN 2A"/>
    <property type="match status" value="1"/>
</dbReference>
<organism evidence="4 5">
    <name type="scientific">Desemzia incerta</name>
    <dbReference type="NCBI Taxonomy" id="82801"/>
    <lineage>
        <taxon>Bacteria</taxon>
        <taxon>Bacillati</taxon>
        <taxon>Bacillota</taxon>
        <taxon>Bacilli</taxon>
        <taxon>Lactobacillales</taxon>
        <taxon>Carnobacteriaceae</taxon>
        <taxon>Desemzia</taxon>
    </lineage>
</organism>
<accession>A0A1I5XSR7</accession>
<evidence type="ECO:0000313" key="4">
    <source>
        <dbReference type="EMBL" id="SFQ35005.1"/>
    </source>
</evidence>
<dbReference type="GO" id="GO:0044281">
    <property type="term" value="P:small molecule metabolic process"/>
    <property type="evidence" value="ECO:0007669"/>
    <property type="project" value="UniProtKB-ARBA"/>
</dbReference>
<dbReference type="GO" id="GO:0046872">
    <property type="term" value="F:metal ion binding"/>
    <property type="evidence" value="ECO:0007669"/>
    <property type="project" value="UniProtKB-KW"/>
</dbReference>
<dbReference type="Gene3D" id="3.90.850.10">
    <property type="entry name" value="Fumarylacetoacetase-like, C-terminal domain"/>
    <property type="match status" value="1"/>
</dbReference>
<evidence type="ECO:0000256" key="1">
    <source>
        <dbReference type="ARBA" id="ARBA00010211"/>
    </source>
</evidence>
<protein>
    <submittedName>
        <fullName evidence="4">2-keto-4-pentenoate hydratase/2-oxohepta-3-ene-1,7-dioic acid hydratase (Catechol pathway)</fullName>
    </submittedName>
</protein>
<keyword evidence="2" id="KW-0479">Metal-binding</keyword>
<comment type="similarity">
    <text evidence="1">Belongs to the FAH family.</text>
</comment>
<dbReference type="InterPro" id="IPR051121">
    <property type="entry name" value="FAH"/>
</dbReference>
<dbReference type="AlphaFoldDB" id="A0A1I5XSR7"/>
<dbReference type="InterPro" id="IPR036663">
    <property type="entry name" value="Fumarylacetoacetase_C_sf"/>
</dbReference>
<dbReference type="EMBL" id="FOXW01000005">
    <property type="protein sequence ID" value="SFQ35005.1"/>
    <property type="molecule type" value="Genomic_DNA"/>
</dbReference>
<gene>
    <name evidence="4" type="ORF">SAMN04488506_1603</name>
</gene>
<proteinExistence type="inferred from homology"/>